<dbReference type="GO" id="GO:0003700">
    <property type="term" value="F:DNA-binding transcription factor activity"/>
    <property type="evidence" value="ECO:0007669"/>
    <property type="project" value="TreeGrafter"/>
</dbReference>
<accession>A0A0J7Y4G2</accession>
<organism evidence="3 4">
    <name type="scientific">Sphingobium cupriresistens LL01</name>
    <dbReference type="NCBI Taxonomy" id="1420583"/>
    <lineage>
        <taxon>Bacteria</taxon>
        <taxon>Pseudomonadati</taxon>
        <taxon>Pseudomonadota</taxon>
        <taxon>Alphaproteobacteria</taxon>
        <taxon>Sphingomonadales</taxon>
        <taxon>Sphingomonadaceae</taxon>
        <taxon>Sphingobium</taxon>
    </lineage>
</organism>
<name>A0A0J7Y4G2_9SPHN</name>
<comment type="similarity">
    <text evidence="1">Belongs to the LysR transcriptional regulatory family.</text>
</comment>
<feature type="domain" description="LysR substrate-binding" evidence="2">
    <location>
        <begin position="3"/>
        <end position="181"/>
    </location>
</feature>
<dbReference type="Proteomes" id="UP000052232">
    <property type="component" value="Unassembled WGS sequence"/>
</dbReference>
<proteinExistence type="inferred from homology"/>
<dbReference type="GO" id="GO:0006351">
    <property type="term" value="P:DNA-templated transcription"/>
    <property type="evidence" value="ECO:0007669"/>
    <property type="project" value="TreeGrafter"/>
</dbReference>
<sequence>MLELHRNDPDTRLQITTSTDPIDFRTGDLDAGIRHGPTGNLNNATQILFNPLLVPVCSPSLLPAGQRWSHLSELNAHPILHSLAGPKMWGTWLEGAGLSVAALGETTFLSTSSLTVEAAAAGAGVAIAHLQLVENDVISGRLVIPWDLAVRDHHPYYLIWSSLIDTNPALLKFRRWLAREAQATDRQMMQLLKDRQITEVRSTSR</sequence>
<dbReference type="STRING" id="1420583.V473_08830"/>
<evidence type="ECO:0000313" key="4">
    <source>
        <dbReference type="Proteomes" id="UP000052232"/>
    </source>
</evidence>
<dbReference type="PATRIC" id="fig|1420583.3.peg.1773"/>
<evidence type="ECO:0000256" key="1">
    <source>
        <dbReference type="ARBA" id="ARBA00009437"/>
    </source>
</evidence>
<dbReference type="EMBL" id="JACT01000001">
    <property type="protein sequence ID" value="KMS58816.1"/>
    <property type="molecule type" value="Genomic_DNA"/>
</dbReference>
<dbReference type="AlphaFoldDB" id="A0A0J7Y4G2"/>
<keyword evidence="4" id="KW-1185">Reference proteome</keyword>
<reference evidence="3 4" key="1">
    <citation type="journal article" date="2015" name="G3 (Bethesda)">
        <title>Insights into Ongoing Evolution of the Hexachlorocyclohexane Catabolic Pathway from Comparative Genomics of Ten Sphingomonadaceae Strains.</title>
        <authorList>
            <person name="Pearce S.L."/>
            <person name="Oakeshott J.G."/>
            <person name="Pandey G."/>
        </authorList>
    </citation>
    <scope>NUCLEOTIDE SEQUENCE [LARGE SCALE GENOMIC DNA]</scope>
    <source>
        <strain evidence="3 4">LL01</strain>
    </source>
</reference>
<gene>
    <name evidence="3" type="ORF">V473_08830</name>
</gene>
<comment type="caution">
    <text evidence="3">The sequence shown here is derived from an EMBL/GenBank/DDBJ whole genome shotgun (WGS) entry which is preliminary data.</text>
</comment>
<protein>
    <recommendedName>
        <fullName evidence="2">LysR substrate-binding domain-containing protein</fullName>
    </recommendedName>
</protein>
<dbReference type="GO" id="GO:0043565">
    <property type="term" value="F:sequence-specific DNA binding"/>
    <property type="evidence" value="ECO:0007669"/>
    <property type="project" value="TreeGrafter"/>
</dbReference>
<dbReference type="PANTHER" id="PTHR30537">
    <property type="entry name" value="HTH-TYPE TRANSCRIPTIONAL REGULATOR"/>
    <property type="match status" value="1"/>
</dbReference>
<dbReference type="InterPro" id="IPR058163">
    <property type="entry name" value="LysR-type_TF_proteobact-type"/>
</dbReference>
<dbReference type="PANTHER" id="PTHR30537:SF74">
    <property type="entry name" value="HTH-TYPE TRANSCRIPTIONAL REGULATOR TRPI"/>
    <property type="match status" value="1"/>
</dbReference>
<dbReference type="Pfam" id="PF03466">
    <property type="entry name" value="LysR_substrate"/>
    <property type="match status" value="1"/>
</dbReference>
<dbReference type="InterPro" id="IPR005119">
    <property type="entry name" value="LysR_subst-bd"/>
</dbReference>
<dbReference type="Gene3D" id="3.40.190.10">
    <property type="entry name" value="Periplasmic binding protein-like II"/>
    <property type="match status" value="2"/>
</dbReference>
<evidence type="ECO:0000313" key="3">
    <source>
        <dbReference type="EMBL" id="KMS58816.1"/>
    </source>
</evidence>
<dbReference type="SUPFAM" id="SSF53850">
    <property type="entry name" value="Periplasmic binding protein-like II"/>
    <property type="match status" value="1"/>
</dbReference>
<evidence type="ECO:0000259" key="2">
    <source>
        <dbReference type="Pfam" id="PF03466"/>
    </source>
</evidence>